<evidence type="ECO:0000313" key="2">
    <source>
        <dbReference type="EMBL" id="OOV34446.1"/>
    </source>
</evidence>
<evidence type="ECO:0000259" key="1">
    <source>
        <dbReference type="Pfam" id="PF07176"/>
    </source>
</evidence>
<feature type="domain" description="DUF1400" evidence="1">
    <location>
        <begin position="27"/>
        <end position="155"/>
    </location>
</feature>
<reference evidence="2 3" key="1">
    <citation type="submission" date="2017-02" db="EMBL/GenBank/DDBJ databases">
        <title>Draft Genome Sequences of 'Candidatus Synechococcus spongiarum', Cyanobacterial Symbionts of the Mediterranean Sponge Aplysina aerophoba from two locations.</title>
        <authorList>
            <person name="Slaby B.M."/>
            <person name="Hentschel U."/>
        </authorList>
    </citation>
    <scope>NUCLEOTIDE SEQUENCE [LARGE SCALE GENOMIC DNA]</scope>
    <source>
        <strain evidence="2">LMB bulk15M</strain>
    </source>
</reference>
<accession>A0A1T1D0Q4</accession>
<comment type="caution">
    <text evidence="2">The sequence shown here is derived from an EMBL/GenBank/DDBJ whole genome shotgun (WGS) entry which is preliminary data.</text>
</comment>
<dbReference type="Pfam" id="PF07176">
    <property type="entry name" value="DUF1400"/>
    <property type="match status" value="1"/>
</dbReference>
<gene>
    <name evidence="2" type="ORF">BV61_02820</name>
</gene>
<dbReference type="EMBL" id="MWLD01000036">
    <property type="protein sequence ID" value="OOV34446.1"/>
    <property type="molecule type" value="Genomic_DNA"/>
</dbReference>
<dbReference type="InterPro" id="IPR010802">
    <property type="entry name" value="DUF1400"/>
</dbReference>
<organism evidence="2 3">
    <name type="scientific">Candidatus Synechococcus spongiarum LMB bulk15M</name>
    <dbReference type="NCBI Taxonomy" id="1943582"/>
    <lineage>
        <taxon>Bacteria</taxon>
        <taxon>Bacillati</taxon>
        <taxon>Cyanobacteriota</taxon>
        <taxon>Cyanophyceae</taxon>
        <taxon>Synechococcales</taxon>
        <taxon>Synechococcaceae</taxon>
        <taxon>Synechococcus</taxon>
    </lineage>
</organism>
<dbReference type="AlphaFoldDB" id="A0A1T1D0Q4"/>
<evidence type="ECO:0000313" key="3">
    <source>
        <dbReference type="Proteomes" id="UP000242636"/>
    </source>
</evidence>
<keyword evidence="3" id="KW-1185">Reference proteome</keyword>
<sequence>MVVLTFARPLATLLGGLVIWISPAVQAAERVTLMVGPFSRSVEVKELRSFSEGSEPQGFIKAALRLSNIPHDRARSVLANRVDIPFTLLGRLLYTDLGEAFLGRIATIFYPRHAADAGVPALRSGAILSVARSDTGKLNPVDFLESYPNKEIVVDVPRLLYFLNRLNSIEEVAEFFREPF</sequence>
<name>A0A1T1D0Q4_9SYNE</name>
<proteinExistence type="predicted"/>
<protein>
    <recommendedName>
        <fullName evidence="1">DUF1400 domain-containing protein</fullName>
    </recommendedName>
</protein>
<dbReference type="Proteomes" id="UP000242636">
    <property type="component" value="Unassembled WGS sequence"/>
</dbReference>